<feature type="transmembrane region" description="Helical" evidence="1">
    <location>
        <begin position="60"/>
        <end position="78"/>
    </location>
</feature>
<dbReference type="InterPro" id="IPR009495">
    <property type="entry name" value="NrsF"/>
</dbReference>
<dbReference type="Proteomes" id="UP000198844">
    <property type="component" value="Unassembled WGS sequence"/>
</dbReference>
<name>A0A1I7DDS3_9BURK</name>
<proteinExistence type="predicted"/>
<dbReference type="EMBL" id="CAJNAU010000248">
    <property type="protein sequence ID" value="CAE6869813.1"/>
    <property type="molecule type" value="Genomic_DNA"/>
</dbReference>
<gene>
    <name evidence="2" type="primary">nrsf_2</name>
    <name evidence="2" type="ORF">R69658_08081</name>
    <name evidence="3" type="ORF">SAMN05192563_1009189</name>
</gene>
<dbReference type="Proteomes" id="UP000674425">
    <property type="component" value="Unassembled WGS sequence"/>
</dbReference>
<reference evidence="2 5" key="2">
    <citation type="submission" date="2021-02" db="EMBL/GenBank/DDBJ databases">
        <authorList>
            <person name="Vanwijnsberghe S."/>
        </authorList>
    </citation>
    <scope>NUCLEOTIDE SEQUENCE [LARGE SCALE GENOMIC DNA]</scope>
    <source>
        <strain evidence="2 5">R-69658</strain>
    </source>
</reference>
<feature type="transmembrane region" description="Helical" evidence="1">
    <location>
        <begin position="157"/>
        <end position="179"/>
    </location>
</feature>
<keyword evidence="1" id="KW-0472">Membrane</keyword>
<dbReference type="Pfam" id="PF06532">
    <property type="entry name" value="NrsF"/>
    <property type="match status" value="1"/>
</dbReference>
<dbReference type="OrthoDB" id="6059252at2"/>
<dbReference type="EMBL" id="FPBH01000009">
    <property type="protein sequence ID" value="SFU09810.1"/>
    <property type="molecule type" value="Genomic_DNA"/>
</dbReference>
<evidence type="ECO:0000313" key="5">
    <source>
        <dbReference type="Proteomes" id="UP000674425"/>
    </source>
</evidence>
<feature type="transmembrane region" description="Helical" evidence="1">
    <location>
        <begin position="125"/>
        <end position="145"/>
    </location>
</feature>
<sequence>MRTSDLILRLTSGLTTIEPNSVSRRLNRSLSVGLAGSMAMLVIIYGIRSDMPELLLTTMFWIRLAFPVATLITALKLAGRLGRPGVPVKLAWFAVTLPFIAMLFVASLMLIATPPGYRLELMLGTTWRVATANIVLLSLPSLAAVMHAMKGLAPTRLALAGAGAGLLAGAQGSLVYSLYCSEMSVPFWGTWYVLGIVITAGIGAVFAPLYLRW</sequence>
<keyword evidence="1" id="KW-1133">Transmembrane helix</keyword>
<evidence type="ECO:0000256" key="1">
    <source>
        <dbReference type="SAM" id="Phobius"/>
    </source>
</evidence>
<feature type="transmembrane region" description="Helical" evidence="1">
    <location>
        <begin position="191"/>
        <end position="211"/>
    </location>
</feature>
<protein>
    <submittedName>
        <fullName evidence="2">Anti-sigma-F factor NrsF</fullName>
    </submittedName>
</protein>
<feature type="transmembrane region" description="Helical" evidence="1">
    <location>
        <begin position="30"/>
        <end position="48"/>
    </location>
</feature>
<evidence type="ECO:0000313" key="3">
    <source>
        <dbReference type="EMBL" id="SFU09810.1"/>
    </source>
</evidence>
<feature type="transmembrane region" description="Helical" evidence="1">
    <location>
        <begin position="90"/>
        <end position="113"/>
    </location>
</feature>
<accession>A0A1I7DDS3</accession>
<evidence type="ECO:0000313" key="4">
    <source>
        <dbReference type="Proteomes" id="UP000198844"/>
    </source>
</evidence>
<dbReference type="RefSeq" id="WP_093635321.1">
    <property type="nucleotide sequence ID" value="NZ_CAJNAU010000248.1"/>
</dbReference>
<keyword evidence="1" id="KW-0812">Transmembrane</keyword>
<dbReference type="AlphaFoldDB" id="A0A1I7DDS3"/>
<organism evidence="3 4">
    <name type="scientific">Paraburkholderia aspalathi</name>
    <dbReference type="NCBI Taxonomy" id="1324617"/>
    <lineage>
        <taxon>Bacteria</taxon>
        <taxon>Pseudomonadati</taxon>
        <taxon>Pseudomonadota</taxon>
        <taxon>Betaproteobacteria</taxon>
        <taxon>Burkholderiales</taxon>
        <taxon>Burkholderiaceae</taxon>
        <taxon>Paraburkholderia</taxon>
    </lineage>
</organism>
<reference evidence="3 4" key="1">
    <citation type="submission" date="2016-10" db="EMBL/GenBank/DDBJ databases">
        <authorList>
            <person name="de Groot N.N."/>
        </authorList>
    </citation>
    <scope>NUCLEOTIDE SEQUENCE [LARGE SCALE GENOMIC DNA]</scope>
    <source>
        <strain evidence="3 4">LMG 27731</strain>
    </source>
</reference>
<evidence type="ECO:0000313" key="2">
    <source>
        <dbReference type="EMBL" id="CAE6869813.1"/>
    </source>
</evidence>
<keyword evidence="5" id="KW-1185">Reference proteome</keyword>